<dbReference type="Pfam" id="PF01553">
    <property type="entry name" value="Acyltransferase"/>
    <property type="match status" value="1"/>
</dbReference>
<name>A0A6J7G586_9ZZZZ</name>
<dbReference type="CDD" id="cd07989">
    <property type="entry name" value="LPLAT_AGPAT-like"/>
    <property type="match status" value="1"/>
</dbReference>
<keyword evidence="1" id="KW-0808">Transferase</keyword>
<evidence type="ECO:0000256" key="2">
    <source>
        <dbReference type="ARBA" id="ARBA00023315"/>
    </source>
</evidence>
<reference evidence="4" key="1">
    <citation type="submission" date="2020-05" db="EMBL/GenBank/DDBJ databases">
        <authorList>
            <person name="Chiriac C."/>
            <person name="Salcher M."/>
            <person name="Ghai R."/>
            <person name="Kavagutti S V."/>
        </authorList>
    </citation>
    <scope>NUCLEOTIDE SEQUENCE</scope>
</reference>
<proteinExistence type="predicted"/>
<keyword evidence="2" id="KW-0012">Acyltransferase</keyword>
<evidence type="ECO:0000256" key="1">
    <source>
        <dbReference type="ARBA" id="ARBA00022679"/>
    </source>
</evidence>
<dbReference type="AlphaFoldDB" id="A0A6J7G586"/>
<dbReference type="PANTHER" id="PTHR10434:SF11">
    <property type="entry name" value="1-ACYL-SN-GLYCEROL-3-PHOSPHATE ACYLTRANSFERASE"/>
    <property type="match status" value="1"/>
</dbReference>
<dbReference type="PANTHER" id="PTHR10434">
    <property type="entry name" value="1-ACYL-SN-GLYCEROL-3-PHOSPHATE ACYLTRANSFERASE"/>
    <property type="match status" value="1"/>
</dbReference>
<dbReference type="EMBL" id="CAFBMR010000001">
    <property type="protein sequence ID" value="CAB4899880.1"/>
    <property type="molecule type" value="Genomic_DNA"/>
</dbReference>
<dbReference type="GO" id="GO:0003841">
    <property type="term" value="F:1-acylglycerol-3-phosphate O-acyltransferase activity"/>
    <property type="evidence" value="ECO:0007669"/>
    <property type="project" value="TreeGrafter"/>
</dbReference>
<dbReference type="SMART" id="SM00563">
    <property type="entry name" value="PlsC"/>
    <property type="match status" value="1"/>
</dbReference>
<evidence type="ECO:0000313" key="4">
    <source>
        <dbReference type="EMBL" id="CAB4899880.1"/>
    </source>
</evidence>
<evidence type="ECO:0000259" key="3">
    <source>
        <dbReference type="SMART" id="SM00563"/>
    </source>
</evidence>
<organism evidence="4">
    <name type="scientific">freshwater metagenome</name>
    <dbReference type="NCBI Taxonomy" id="449393"/>
    <lineage>
        <taxon>unclassified sequences</taxon>
        <taxon>metagenomes</taxon>
        <taxon>ecological metagenomes</taxon>
    </lineage>
</organism>
<protein>
    <submittedName>
        <fullName evidence="4">Unannotated protein</fullName>
    </submittedName>
</protein>
<accession>A0A6J7G586</accession>
<dbReference type="GO" id="GO:0006654">
    <property type="term" value="P:phosphatidic acid biosynthetic process"/>
    <property type="evidence" value="ECO:0007669"/>
    <property type="project" value="TreeGrafter"/>
</dbReference>
<gene>
    <name evidence="4" type="ORF">UFOPK3610_00060</name>
</gene>
<sequence>MKPGPAILVGNHLSLLDPVLVGLANRFRVTFFTKVEVFERIGAVFFRWTGQIPIRRGDETSTKWALTMAADSVSQGAKLSIYPEGTRSEDGVTLHRLHRRVLIPVLQSNPTVPVHAMTIAYTDRRLWRRNVEIRFSECLAIDLEESANDITQGITEALLALGGMPYEHTFSRIRTSHHESA</sequence>
<dbReference type="GO" id="GO:0005886">
    <property type="term" value="C:plasma membrane"/>
    <property type="evidence" value="ECO:0007669"/>
    <property type="project" value="TreeGrafter"/>
</dbReference>
<feature type="domain" description="Phospholipid/glycerol acyltransferase" evidence="3">
    <location>
        <begin position="6"/>
        <end position="122"/>
    </location>
</feature>
<dbReference type="InterPro" id="IPR002123">
    <property type="entry name" value="Plipid/glycerol_acylTrfase"/>
</dbReference>
<dbReference type="SUPFAM" id="SSF69593">
    <property type="entry name" value="Glycerol-3-phosphate (1)-acyltransferase"/>
    <property type="match status" value="1"/>
</dbReference>